<dbReference type="AlphaFoldDB" id="A0A160T915"/>
<protein>
    <submittedName>
        <fullName evidence="1">Uncharacterized protein</fullName>
    </submittedName>
</protein>
<dbReference type="KEGG" id="pbf:CFX0092_B0765"/>
<proteinExistence type="predicted"/>
<dbReference type="EMBL" id="LN890656">
    <property type="protein sequence ID" value="CUS06299.1"/>
    <property type="molecule type" value="Genomic_DNA"/>
</dbReference>
<dbReference type="Proteomes" id="UP000215027">
    <property type="component" value="Chromosome II"/>
</dbReference>
<reference evidence="1" key="1">
    <citation type="submission" date="2016-01" db="EMBL/GenBank/DDBJ databases">
        <authorList>
            <person name="Mcilroy J.S."/>
            <person name="Karst M S."/>
            <person name="Albertsen M."/>
        </authorList>
    </citation>
    <scope>NUCLEOTIDE SEQUENCE</scope>
    <source>
        <strain evidence="1">Cfx-K</strain>
    </source>
</reference>
<evidence type="ECO:0000313" key="2">
    <source>
        <dbReference type="Proteomes" id="UP000215027"/>
    </source>
</evidence>
<name>A0A160T915_9CHLR</name>
<accession>A0A160T915</accession>
<evidence type="ECO:0000313" key="1">
    <source>
        <dbReference type="EMBL" id="CUS06299.1"/>
    </source>
</evidence>
<gene>
    <name evidence="1" type="ORF">CFX0092_B0765</name>
</gene>
<keyword evidence="2" id="KW-1185">Reference proteome</keyword>
<organism evidence="1 2">
    <name type="scientific">Candidatus Promineifilum breve</name>
    <dbReference type="NCBI Taxonomy" id="1806508"/>
    <lineage>
        <taxon>Bacteria</taxon>
        <taxon>Bacillati</taxon>
        <taxon>Chloroflexota</taxon>
        <taxon>Ardenticatenia</taxon>
        <taxon>Candidatus Promineifilales</taxon>
        <taxon>Candidatus Promineifilaceae</taxon>
        <taxon>Candidatus Promineifilum</taxon>
    </lineage>
</organism>
<sequence length="27" mass="3228">MQPPKKRLTNKTARQSDMDEILVVLEW</sequence>